<evidence type="ECO:0000259" key="5">
    <source>
        <dbReference type="PROSITE" id="PS50119"/>
    </source>
</evidence>
<feature type="compositionally biased region" description="Polar residues" evidence="3">
    <location>
        <begin position="608"/>
        <end position="623"/>
    </location>
</feature>
<dbReference type="PROSITE" id="PS50089">
    <property type="entry name" value="ZF_RING_2"/>
    <property type="match status" value="1"/>
</dbReference>
<accession>W7XES6</accession>
<evidence type="ECO:0000256" key="3">
    <source>
        <dbReference type="SAM" id="MobiDB-lite"/>
    </source>
</evidence>
<organism evidence="6 7">
    <name type="scientific">Tetrahymena thermophila (strain SB210)</name>
    <dbReference type="NCBI Taxonomy" id="312017"/>
    <lineage>
        <taxon>Eukaryota</taxon>
        <taxon>Sar</taxon>
        <taxon>Alveolata</taxon>
        <taxon>Ciliophora</taxon>
        <taxon>Intramacronucleata</taxon>
        <taxon>Oligohymenophorea</taxon>
        <taxon>Hymenostomatida</taxon>
        <taxon>Tetrahymenina</taxon>
        <taxon>Tetrahymenidae</taxon>
        <taxon>Tetrahymena</taxon>
    </lineage>
</organism>
<dbReference type="SUPFAM" id="SSF57850">
    <property type="entry name" value="RING/U-box"/>
    <property type="match status" value="1"/>
</dbReference>
<sequence>MNAPITISHSSKQFATAGYDSQNFDIQQQSDNEQKQQQILQQQCCAFCKRVAIKPISLICNHFLCLECGNFIKEQEQESGVQPKYRVSCPVCSSNTVTYNVKNLLVQHFNEKTGNEVPLKILSVQASPGSKINLRKSSLTQQQQMVNGNKSRDPSITQESCYNVKTTQDTNNIKYQYQNNKSMNSLEYQSQTQRLSQSFSKQNNLNQQTDKTLALSTSQSAIRNQSLGTPFSTNKNGSCIPLQNSPQNCNNYTYQSQNNNFSEPQFFTNEYNNNNILLRRNSSSNVNNYVNCLNNMFSNSNNNLGQSIQNNYINDYRKQVPLQNQAQSKQIQQDYQNSQSGMNVDIKKQNIQQYSDQLKCQQHNDQYTLFCLSDKSLLCIECLYSQKTHKNHNIIPLKNAAQILKKENEEFKNQSEIYLKKLEDSIQISKQNQITLDREYQKCNQKVNEIFDSMIATVNARRDKLLENLQHSYQIHLNDVGNQYCELENIKNILEEYRNFDEQIAENSYRESYIFSAFKMIQQTLQQTNLDQKPIKVNFNITQIENSHKQLFNKLIEKIVQLQSTKPEERLNQTRQSKNIEQNSQLTSNQTSSTKQNNSSNYSAYAPPSQNSITKDTTPKNYHQTNNNIQKRNIQINQNNSQSITNSATSSHNGTQRGSNSKQKGYTTTSYSEKVQKRLSTQASSKVSYKNIKRKLSTDFNTMNTNNSKENIHVYPQYQQQIKHHNYDNIKRRSNSIAEDAIKYQQVKLTQEIQQSYDLNLKQQTRQSLKQIKNDFENQGNNVGGGGVGNYYYGNVFLQENYSQNNYQTIAKDTTVNTTNLSLNRSPFKEYIIN</sequence>
<feature type="domain" description="RING-type" evidence="4">
    <location>
        <begin position="45"/>
        <end position="93"/>
    </location>
</feature>
<dbReference type="SMART" id="SM00336">
    <property type="entry name" value="BBOX"/>
    <property type="match status" value="1"/>
</dbReference>
<dbReference type="Proteomes" id="UP000009168">
    <property type="component" value="Unassembled WGS sequence"/>
</dbReference>
<dbReference type="InterPro" id="IPR000315">
    <property type="entry name" value="Znf_B-box"/>
</dbReference>
<reference evidence="7" key="1">
    <citation type="journal article" date="2006" name="PLoS Biol.">
        <title>Macronuclear genome sequence of the ciliate Tetrahymena thermophila, a model eukaryote.</title>
        <authorList>
            <person name="Eisen J.A."/>
            <person name="Coyne R.S."/>
            <person name="Wu M."/>
            <person name="Wu D."/>
            <person name="Thiagarajan M."/>
            <person name="Wortman J.R."/>
            <person name="Badger J.H."/>
            <person name="Ren Q."/>
            <person name="Amedeo P."/>
            <person name="Jones K.M."/>
            <person name="Tallon L.J."/>
            <person name="Delcher A.L."/>
            <person name="Salzberg S.L."/>
            <person name="Silva J.C."/>
            <person name="Haas B.J."/>
            <person name="Majoros W.H."/>
            <person name="Farzad M."/>
            <person name="Carlton J.M."/>
            <person name="Smith R.K. Jr."/>
            <person name="Garg J."/>
            <person name="Pearlman R.E."/>
            <person name="Karrer K.M."/>
            <person name="Sun L."/>
            <person name="Manning G."/>
            <person name="Elde N.C."/>
            <person name="Turkewitz A.P."/>
            <person name="Asai D.J."/>
            <person name="Wilkes D.E."/>
            <person name="Wang Y."/>
            <person name="Cai H."/>
            <person name="Collins K."/>
            <person name="Stewart B.A."/>
            <person name="Lee S.R."/>
            <person name="Wilamowska K."/>
            <person name="Weinberg Z."/>
            <person name="Ruzzo W.L."/>
            <person name="Wloga D."/>
            <person name="Gaertig J."/>
            <person name="Frankel J."/>
            <person name="Tsao C.-C."/>
            <person name="Gorovsky M.A."/>
            <person name="Keeling P.J."/>
            <person name="Waller R.F."/>
            <person name="Patron N.J."/>
            <person name="Cherry J.M."/>
            <person name="Stover N.A."/>
            <person name="Krieger C.J."/>
            <person name="del Toro C."/>
            <person name="Ryder H.F."/>
            <person name="Williamson S.C."/>
            <person name="Barbeau R.A."/>
            <person name="Hamilton E.P."/>
            <person name="Orias E."/>
        </authorList>
    </citation>
    <scope>NUCLEOTIDE SEQUENCE [LARGE SCALE GENOMIC DNA]</scope>
    <source>
        <strain evidence="7">SB210</strain>
    </source>
</reference>
<dbReference type="InParanoid" id="W7XES6"/>
<feature type="region of interest" description="Disordered" evidence="3">
    <location>
        <begin position="567"/>
        <end position="625"/>
    </location>
</feature>
<evidence type="ECO:0000313" key="6">
    <source>
        <dbReference type="EMBL" id="EWS76282.1"/>
    </source>
</evidence>
<dbReference type="RefSeq" id="XP_012651066.1">
    <property type="nucleotide sequence ID" value="XM_012795612.1"/>
</dbReference>
<dbReference type="InterPro" id="IPR013083">
    <property type="entry name" value="Znf_RING/FYVE/PHD"/>
</dbReference>
<keyword evidence="2" id="KW-0863">Zinc-finger</keyword>
<dbReference type="STRING" id="312017.W7XES6"/>
<keyword evidence="1" id="KW-0479">Metal-binding</keyword>
<dbReference type="Gene3D" id="3.30.160.60">
    <property type="entry name" value="Classic Zinc Finger"/>
    <property type="match status" value="1"/>
</dbReference>
<dbReference type="GeneID" id="24436747"/>
<dbReference type="InterPro" id="IPR001841">
    <property type="entry name" value="Znf_RING"/>
</dbReference>
<dbReference type="OrthoDB" id="303291at2759"/>
<dbReference type="PROSITE" id="PS50119">
    <property type="entry name" value="ZF_BBOX"/>
    <property type="match status" value="1"/>
</dbReference>
<dbReference type="CDD" id="cd19756">
    <property type="entry name" value="Bbox2"/>
    <property type="match status" value="1"/>
</dbReference>
<evidence type="ECO:0000256" key="1">
    <source>
        <dbReference type="ARBA" id="ARBA00022723"/>
    </source>
</evidence>
<feature type="compositionally biased region" description="Low complexity" evidence="3">
    <location>
        <begin position="582"/>
        <end position="603"/>
    </location>
</feature>
<feature type="domain" description="B box-type" evidence="5">
    <location>
        <begin position="355"/>
        <end position="397"/>
    </location>
</feature>
<feature type="region of interest" description="Disordered" evidence="3">
    <location>
        <begin position="138"/>
        <end position="157"/>
    </location>
</feature>
<proteinExistence type="predicted"/>
<dbReference type="AlphaFoldDB" id="W7XES6"/>
<evidence type="ECO:0000259" key="4">
    <source>
        <dbReference type="PROSITE" id="PS50089"/>
    </source>
</evidence>
<name>W7XES6_TETTS</name>
<dbReference type="KEGG" id="tet:TTHERM_000000042"/>
<dbReference type="EMBL" id="GG662845">
    <property type="protein sequence ID" value="EWS76282.1"/>
    <property type="molecule type" value="Genomic_DNA"/>
</dbReference>
<evidence type="ECO:0000313" key="7">
    <source>
        <dbReference type="Proteomes" id="UP000009168"/>
    </source>
</evidence>
<protein>
    <submittedName>
        <fullName evidence="6">B-box zinc finger protein</fullName>
    </submittedName>
</protein>
<feature type="compositionally biased region" description="Polar residues" evidence="3">
    <location>
        <begin position="652"/>
        <end position="686"/>
    </location>
</feature>
<dbReference type="GO" id="GO:0008270">
    <property type="term" value="F:zinc ion binding"/>
    <property type="evidence" value="ECO:0007669"/>
    <property type="project" value="UniProtKB-KW"/>
</dbReference>
<feature type="region of interest" description="Disordered" evidence="3">
    <location>
        <begin position="643"/>
        <end position="686"/>
    </location>
</feature>
<keyword evidence="7" id="KW-1185">Reference proteome</keyword>
<evidence type="ECO:0000256" key="2">
    <source>
        <dbReference type="PROSITE-ProRule" id="PRU00024"/>
    </source>
</evidence>
<dbReference type="SUPFAM" id="SSF57845">
    <property type="entry name" value="B-box zinc-binding domain"/>
    <property type="match status" value="1"/>
</dbReference>
<keyword evidence="2" id="KW-0862">Zinc</keyword>
<dbReference type="Gene3D" id="3.30.40.10">
    <property type="entry name" value="Zinc/RING finger domain, C3HC4 (zinc finger)"/>
    <property type="match status" value="1"/>
</dbReference>
<gene>
    <name evidence="6" type="ORF">TTHERM_000000042</name>
</gene>
<dbReference type="Pfam" id="PF00643">
    <property type="entry name" value="zf-B_box"/>
    <property type="match status" value="1"/>
</dbReference>